<dbReference type="InterPro" id="IPR036291">
    <property type="entry name" value="NAD(P)-bd_dom_sf"/>
</dbReference>
<evidence type="ECO:0000259" key="4">
    <source>
        <dbReference type="SMART" id="SM00822"/>
    </source>
</evidence>
<dbReference type="SUPFAM" id="SSF51735">
    <property type="entry name" value="NAD(P)-binding Rossmann-fold domains"/>
    <property type="match status" value="1"/>
</dbReference>
<dbReference type="SMART" id="SM00822">
    <property type="entry name" value="PKS_KR"/>
    <property type="match status" value="1"/>
</dbReference>
<evidence type="ECO:0000313" key="5">
    <source>
        <dbReference type="EMBL" id="QCT04124.1"/>
    </source>
</evidence>
<organism evidence="5 6">
    <name type="scientific">Paenibacillus algicola</name>
    <dbReference type="NCBI Taxonomy" id="2565926"/>
    <lineage>
        <taxon>Bacteria</taxon>
        <taxon>Bacillati</taxon>
        <taxon>Bacillota</taxon>
        <taxon>Bacilli</taxon>
        <taxon>Bacillales</taxon>
        <taxon>Paenibacillaceae</taxon>
        <taxon>Paenibacillus</taxon>
    </lineage>
</organism>
<dbReference type="InterPro" id="IPR051911">
    <property type="entry name" value="SDR_oxidoreductase"/>
</dbReference>
<dbReference type="AlphaFoldDB" id="A0A4V1G4B6"/>
<dbReference type="PANTHER" id="PTHR43976">
    <property type="entry name" value="SHORT CHAIN DEHYDROGENASE"/>
    <property type="match status" value="1"/>
</dbReference>
<name>A0A4V1G4B6_9BACL</name>
<dbReference type="PROSITE" id="PS00061">
    <property type="entry name" value="ADH_SHORT"/>
    <property type="match status" value="1"/>
</dbReference>
<dbReference type="GO" id="GO:0016491">
    <property type="term" value="F:oxidoreductase activity"/>
    <property type="evidence" value="ECO:0007669"/>
    <property type="project" value="UniProtKB-KW"/>
</dbReference>
<dbReference type="PRINTS" id="PR00080">
    <property type="entry name" value="SDRFAMILY"/>
</dbReference>
<dbReference type="RefSeq" id="WP_138226888.1">
    <property type="nucleotide sequence ID" value="NZ_CP040396.1"/>
</dbReference>
<dbReference type="Proteomes" id="UP000300879">
    <property type="component" value="Chromosome"/>
</dbReference>
<dbReference type="InterPro" id="IPR057326">
    <property type="entry name" value="KR_dom"/>
</dbReference>
<dbReference type="PRINTS" id="PR00081">
    <property type="entry name" value="GDHRDH"/>
</dbReference>
<dbReference type="CDD" id="cd05374">
    <property type="entry name" value="17beta-HSD-like_SDR_c"/>
    <property type="match status" value="1"/>
</dbReference>
<protein>
    <submittedName>
        <fullName evidence="5">Short chain dehydrogenase</fullName>
    </submittedName>
</protein>
<keyword evidence="6" id="KW-1185">Reference proteome</keyword>
<feature type="domain" description="Ketoreductase" evidence="4">
    <location>
        <begin position="17"/>
        <end position="198"/>
    </location>
</feature>
<dbReference type="PANTHER" id="PTHR43976:SF16">
    <property type="entry name" value="SHORT-CHAIN DEHYDROGENASE_REDUCTASE FAMILY PROTEIN"/>
    <property type="match status" value="1"/>
</dbReference>
<dbReference type="NCBIfam" id="NF005372">
    <property type="entry name" value="PRK06914.1"/>
    <property type="match status" value="1"/>
</dbReference>
<dbReference type="EMBL" id="CP040396">
    <property type="protein sequence ID" value="QCT04124.1"/>
    <property type="molecule type" value="Genomic_DNA"/>
</dbReference>
<sequence>MARNNKPADGVKPRSGKSALVTGASSGFGQLIALELASRGYEVMAGVRREEARAELMDLALAAGVETRIHAVLLDICLEEQVHAAVEEASDRWGRLDVLVNNAGEAVGGFVEELSLESWRRQFEVNVFGTISMTRAALPLLRKSEGAKLILMSSISGVIGFPGYGPYAASKFAVEGLGESLAMELEPFGIHVVLVEPGAYGTPIWDKGFRGIQPAAESPYREMLEDVLAFSSQTAGASGDPLEVAVQVGNIVDQKSPKLRYMLPSSSRWTLAAKRLLPHRLFRRLVLSAIRRRRT</sequence>
<reference evidence="5 6" key="1">
    <citation type="submission" date="2019-05" db="EMBL/GenBank/DDBJ databases">
        <authorList>
            <person name="Chen C."/>
        </authorList>
    </citation>
    <scope>NUCLEOTIDE SEQUENCE [LARGE SCALE GENOMIC DNA]</scope>
    <source>
        <strain evidence="5 6">HB172198</strain>
    </source>
</reference>
<evidence type="ECO:0000256" key="1">
    <source>
        <dbReference type="ARBA" id="ARBA00006484"/>
    </source>
</evidence>
<evidence type="ECO:0000313" key="6">
    <source>
        <dbReference type="Proteomes" id="UP000300879"/>
    </source>
</evidence>
<dbReference type="KEGG" id="palo:E6C60_3413"/>
<gene>
    <name evidence="5" type="ORF">E6C60_3413</name>
</gene>
<comment type="similarity">
    <text evidence="1 3">Belongs to the short-chain dehydrogenases/reductases (SDR) family.</text>
</comment>
<proteinExistence type="inferred from homology"/>
<accession>A0A4V1G4B6</accession>
<dbReference type="InterPro" id="IPR002347">
    <property type="entry name" value="SDR_fam"/>
</dbReference>
<dbReference type="Pfam" id="PF00106">
    <property type="entry name" value="adh_short"/>
    <property type="match status" value="1"/>
</dbReference>
<dbReference type="InterPro" id="IPR020904">
    <property type="entry name" value="Sc_DH/Rdtase_CS"/>
</dbReference>
<dbReference type="OrthoDB" id="9775296at2"/>
<keyword evidence="2" id="KW-0560">Oxidoreductase</keyword>
<dbReference type="Gene3D" id="3.40.50.720">
    <property type="entry name" value="NAD(P)-binding Rossmann-like Domain"/>
    <property type="match status" value="1"/>
</dbReference>
<evidence type="ECO:0000256" key="3">
    <source>
        <dbReference type="RuleBase" id="RU000363"/>
    </source>
</evidence>
<evidence type="ECO:0000256" key="2">
    <source>
        <dbReference type="ARBA" id="ARBA00023002"/>
    </source>
</evidence>